<gene>
    <name evidence="5" type="ORF">SAMN05443144_1309</name>
</gene>
<dbReference type="PROSITE" id="PS01047">
    <property type="entry name" value="HMA_1"/>
    <property type="match status" value="1"/>
</dbReference>
<dbReference type="PRINTS" id="PR00032">
    <property type="entry name" value="HTHARAC"/>
</dbReference>
<feature type="domain" description="HTH araC/xylS-type" evidence="4">
    <location>
        <begin position="74"/>
        <end position="177"/>
    </location>
</feature>
<dbReference type="InterPro" id="IPR020449">
    <property type="entry name" value="Tscrpt_reg_AraC-type_HTH"/>
</dbReference>
<keyword evidence="3" id="KW-0804">Transcription</keyword>
<reference evidence="5 6" key="1">
    <citation type="submission" date="2016-11" db="EMBL/GenBank/DDBJ databases">
        <authorList>
            <person name="Jaros S."/>
            <person name="Januszkiewicz K."/>
            <person name="Wedrychowicz H."/>
        </authorList>
    </citation>
    <scope>NUCLEOTIDE SEQUENCE [LARGE SCALE GENOMIC DNA]</scope>
    <source>
        <strain evidence="5 6">DSM 21986</strain>
    </source>
</reference>
<keyword evidence="6" id="KW-1185">Reference proteome</keyword>
<dbReference type="Gene3D" id="1.10.10.60">
    <property type="entry name" value="Homeodomain-like"/>
    <property type="match status" value="1"/>
</dbReference>
<dbReference type="InterPro" id="IPR009057">
    <property type="entry name" value="Homeodomain-like_sf"/>
</dbReference>
<dbReference type="OrthoDB" id="952277at2"/>
<evidence type="ECO:0000256" key="3">
    <source>
        <dbReference type="ARBA" id="ARBA00023163"/>
    </source>
</evidence>
<evidence type="ECO:0000259" key="4">
    <source>
        <dbReference type="PROSITE" id="PS01124"/>
    </source>
</evidence>
<dbReference type="GO" id="GO:0043565">
    <property type="term" value="F:sequence-specific DNA binding"/>
    <property type="evidence" value="ECO:0007669"/>
    <property type="project" value="InterPro"/>
</dbReference>
<evidence type="ECO:0000313" key="5">
    <source>
        <dbReference type="EMBL" id="SHG48498.1"/>
    </source>
</evidence>
<evidence type="ECO:0000256" key="2">
    <source>
        <dbReference type="ARBA" id="ARBA00023125"/>
    </source>
</evidence>
<organism evidence="5 6">
    <name type="scientific">Fodinibius roseus</name>
    <dbReference type="NCBI Taxonomy" id="1194090"/>
    <lineage>
        <taxon>Bacteria</taxon>
        <taxon>Pseudomonadati</taxon>
        <taxon>Balneolota</taxon>
        <taxon>Balneolia</taxon>
        <taxon>Balneolales</taxon>
        <taxon>Balneolaceae</taxon>
        <taxon>Fodinibius</taxon>
    </lineage>
</organism>
<dbReference type="GO" id="GO:0046872">
    <property type="term" value="F:metal ion binding"/>
    <property type="evidence" value="ECO:0007669"/>
    <property type="project" value="InterPro"/>
</dbReference>
<dbReference type="GO" id="GO:0003700">
    <property type="term" value="F:DNA-binding transcription factor activity"/>
    <property type="evidence" value="ECO:0007669"/>
    <property type="project" value="InterPro"/>
</dbReference>
<dbReference type="InterPro" id="IPR017969">
    <property type="entry name" value="Heavy-metal-associated_CS"/>
</dbReference>
<evidence type="ECO:0000313" key="6">
    <source>
        <dbReference type="Proteomes" id="UP000184041"/>
    </source>
</evidence>
<dbReference type="AlphaFoldDB" id="A0A1M5K6R3"/>
<dbReference type="Proteomes" id="UP000184041">
    <property type="component" value="Unassembled WGS sequence"/>
</dbReference>
<dbReference type="PROSITE" id="PS01124">
    <property type="entry name" value="HTH_ARAC_FAMILY_2"/>
    <property type="match status" value="1"/>
</dbReference>
<dbReference type="RefSeq" id="WP_073068096.1">
    <property type="nucleotide sequence ID" value="NZ_FQUS01000030.1"/>
</dbReference>
<dbReference type="Pfam" id="PF12833">
    <property type="entry name" value="HTH_18"/>
    <property type="match status" value="1"/>
</dbReference>
<sequence length="188" mass="22133">MDNKHFHIKNMVCSHCAEVLQEKLTDAGFDVQKIELGELYLSEAVTEKDYERLVSIIRNNGFDIIDDENSRIVEQIKQLIIRQVRSEEPLEKNLSDYLSENIHKDYQHLSRLFSGVEGKSIERYFILQKVERAKELIVYDEKTLGQIALELDYSSQQHFSRQFKKETGLSPSHFKEIKENKRNSIDRL</sequence>
<name>A0A1M5K6R3_9BACT</name>
<dbReference type="InterPro" id="IPR018060">
    <property type="entry name" value="HTH_AraC"/>
</dbReference>
<dbReference type="STRING" id="1194090.SAMN05443144_1309"/>
<dbReference type="SUPFAM" id="SSF46689">
    <property type="entry name" value="Homeodomain-like"/>
    <property type="match status" value="1"/>
</dbReference>
<dbReference type="EMBL" id="FQUS01000030">
    <property type="protein sequence ID" value="SHG48498.1"/>
    <property type="molecule type" value="Genomic_DNA"/>
</dbReference>
<keyword evidence="2 5" id="KW-0238">DNA-binding</keyword>
<dbReference type="PANTHER" id="PTHR43280:SF2">
    <property type="entry name" value="HTH-TYPE TRANSCRIPTIONAL REGULATOR EXSA"/>
    <property type="match status" value="1"/>
</dbReference>
<keyword evidence="1" id="KW-0805">Transcription regulation</keyword>
<accession>A0A1M5K6R3</accession>
<dbReference type="SMART" id="SM00342">
    <property type="entry name" value="HTH_ARAC"/>
    <property type="match status" value="1"/>
</dbReference>
<evidence type="ECO:0000256" key="1">
    <source>
        <dbReference type="ARBA" id="ARBA00023015"/>
    </source>
</evidence>
<dbReference type="PANTHER" id="PTHR43280">
    <property type="entry name" value="ARAC-FAMILY TRANSCRIPTIONAL REGULATOR"/>
    <property type="match status" value="1"/>
</dbReference>
<proteinExistence type="predicted"/>
<protein>
    <submittedName>
        <fullName evidence="5">AraC-type DNA-binding protein</fullName>
    </submittedName>
</protein>